<feature type="non-terminal residue" evidence="2">
    <location>
        <position position="21"/>
    </location>
</feature>
<proteinExistence type="predicted"/>
<sequence>MKQAESLEEARENKAFENALK</sequence>
<dbReference type="AlphaFoldDB" id="A0A0F9PFS6"/>
<evidence type="ECO:0000256" key="1">
    <source>
        <dbReference type="SAM" id="MobiDB-lite"/>
    </source>
</evidence>
<evidence type="ECO:0000313" key="2">
    <source>
        <dbReference type="EMBL" id="KKM99880.1"/>
    </source>
</evidence>
<feature type="region of interest" description="Disordered" evidence="1">
    <location>
        <begin position="1"/>
        <end position="21"/>
    </location>
</feature>
<protein>
    <submittedName>
        <fullName evidence="2">Uncharacterized protein</fullName>
    </submittedName>
</protein>
<gene>
    <name evidence="2" type="ORF">LCGC14_1143580</name>
</gene>
<reference evidence="2" key="1">
    <citation type="journal article" date="2015" name="Nature">
        <title>Complex archaea that bridge the gap between prokaryotes and eukaryotes.</title>
        <authorList>
            <person name="Spang A."/>
            <person name="Saw J.H."/>
            <person name="Jorgensen S.L."/>
            <person name="Zaremba-Niedzwiedzka K."/>
            <person name="Martijn J."/>
            <person name="Lind A.E."/>
            <person name="van Eijk R."/>
            <person name="Schleper C."/>
            <person name="Guy L."/>
            <person name="Ettema T.J."/>
        </authorList>
    </citation>
    <scope>NUCLEOTIDE SEQUENCE</scope>
</reference>
<dbReference type="EMBL" id="LAZR01005447">
    <property type="protein sequence ID" value="KKM99880.1"/>
    <property type="molecule type" value="Genomic_DNA"/>
</dbReference>
<accession>A0A0F9PFS6</accession>
<name>A0A0F9PFS6_9ZZZZ</name>
<comment type="caution">
    <text evidence="2">The sequence shown here is derived from an EMBL/GenBank/DDBJ whole genome shotgun (WGS) entry which is preliminary data.</text>
</comment>
<organism evidence="2">
    <name type="scientific">marine sediment metagenome</name>
    <dbReference type="NCBI Taxonomy" id="412755"/>
    <lineage>
        <taxon>unclassified sequences</taxon>
        <taxon>metagenomes</taxon>
        <taxon>ecological metagenomes</taxon>
    </lineage>
</organism>
<feature type="compositionally biased region" description="Basic and acidic residues" evidence="1">
    <location>
        <begin position="8"/>
        <end position="21"/>
    </location>
</feature>